<dbReference type="RefSeq" id="WP_221277171.1">
    <property type="nucleotide sequence ID" value="NZ_JACHHG010000016.1"/>
</dbReference>
<dbReference type="InterPro" id="IPR002641">
    <property type="entry name" value="PNPLA_dom"/>
</dbReference>
<accession>A0A841I4A7</accession>
<sequence>MDRLDELIERMEHERRYDLVLEGGGIKGIALIGALAVLEQRGYRPQRLAGTSAGAIVAALHAAGYTASELRALLLQTGFGSFRDRGPEDRIPLVGETLSVVFQGGIFEGRTLEAWVRDLLAARGVRTFAQLRGEDGLSRVQVIVSDVTERRLLRLPQDAALIGLEADELEVAFAVRASASLPLFYEPVRHKNPRTGRTHLLVDGGLLSNYPVWIFDVPGLPRWPTFGLKLVEDEPEASLGERLGTPQSDYPGILAYLRSLIETMLEAHDRLYIEKANFARTVAIPTLGVRTVEFDLPAATAEALYDSGRAAAERFLTSWNFARYVAQFRTLPRPSRREELRREGQTVDVRSCLSQ</sequence>
<dbReference type="GO" id="GO:0016787">
    <property type="term" value="F:hydrolase activity"/>
    <property type="evidence" value="ECO:0007669"/>
    <property type="project" value="UniProtKB-UniRule"/>
</dbReference>
<feature type="short sequence motif" description="GXGXXG" evidence="2">
    <location>
        <begin position="23"/>
        <end position="28"/>
    </location>
</feature>
<protein>
    <submittedName>
        <fullName evidence="4">NTE family protein</fullName>
    </submittedName>
</protein>
<keyword evidence="2" id="KW-0442">Lipid degradation</keyword>
<evidence type="ECO:0000256" key="1">
    <source>
        <dbReference type="ARBA" id="ARBA00023098"/>
    </source>
</evidence>
<dbReference type="Proteomes" id="UP000569951">
    <property type="component" value="Unassembled WGS sequence"/>
</dbReference>
<reference evidence="4 5" key="1">
    <citation type="submission" date="2020-08" db="EMBL/GenBank/DDBJ databases">
        <title>Genomic Encyclopedia of Type Strains, Phase IV (KMG-IV): sequencing the most valuable type-strain genomes for metagenomic binning, comparative biology and taxonomic classification.</title>
        <authorList>
            <person name="Goeker M."/>
        </authorList>
    </citation>
    <scope>NUCLEOTIDE SEQUENCE [LARGE SCALE GENOMIC DNA]</scope>
    <source>
        <strain evidence="4 5">DSM 21458</strain>
    </source>
</reference>
<dbReference type="PROSITE" id="PS51635">
    <property type="entry name" value="PNPLA"/>
    <property type="match status" value="1"/>
</dbReference>
<feature type="short sequence motif" description="GXSXG" evidence="2">
    <location>
        <begin position="50"/>
        <end position="54"/>
    </location>
</feature>
<keyword evidence="5" id="KW-1185">Reference proteome</keyword>
<dbReference type="GO" id="GO:0016042">
    <property type="term" value="P:lipid catabolic process"/>
    <property type="evidence" value="ECO:0007669"/>
    <property type="project" value="UniProtKB-UniRule"/>
</dbReference>
<feature type="active site" description="Proton acceptor" evidence="2">
    <location>
        <position position="203"/>
    </location>
</feature>
<dbReference type="CDD" id="cd07207">
    <property type="entry name" value="Pat_ExoU_VipD_like"/>
    <property type="match status" value="1"/>
</dbReference>
<feature type="domain" description="PNPLA" evidence="3">
    <location>
        <begin position="19"/>
        <end position="216"/>
    </location>
</feature>
<dbReference type="AlphaFoldDB" id="A0A841I4A7"/>
<evidence type="ECO:0000259" key="3">
    <source>
        <dbReference type="PROSITE" id="PS51635"/>
    </source>
</evidence>
<dbReference type="PANTHER" id="PTHR46394">
    <property type="entry name" value="ANNEXIN"/>
    <property type="match status" value="1"/>
</dbReference>
<dbReference type="Gene3D" id="3.40.1090.10">
    <property type="entry name" value="Cytosolic phospholipase A2 catalytic domain"/>
    <property type="match status" value="2"/>
</dbReference>
<dbReference type="InterPro" id="IPR052580">
    <property type="entry name" value="Lipid_Hydrolase"/>
</dbReference>
<proteinExistence type="predicted"/>
<dbReference type="EMBL" id="JACHHG010000016">
    <property type="protein sequence ID" value="MBB6099874.1"/>
    <property type="molecule type" value="Genomic_DNA"/>
</dbReference>
<evidence type="ECO:0000256" key="2">
    <source>
        <dbReference type="PROSITE-ProRule" id="PRU01161"/>
    </source>
</evidence>
<keyword evidence="2" id="KW-0378">Hydrolase</keyword>
<keyword evidence="1 2" id="KW-0443">Lipid metabolism</keyword>
<dbReference type="Pfam" id="PF01734">
    <property type="entry name" value="Patatin"/>
    <property type="match status" value="1"/>
</dbReference>
<evidence type="ECO:0000313" key="5">
    <source>
        <dbReference type="Proteomes" id="UP000569951"/>
    </source>
</evidence>
<name>A0A841I4A7_9DEIO</name>
<organism evidence="4 5">
    <name type="scientific">Deinobacterium chartae</name>
    <dbReference type="NCBI Taxonomy" id="521158"/>
    <lineage>
        <taxon>Bacteria</taxon>
        <taxon>Thermotogati</taxon>
        <taxon>Deinococcota</taxon>
        <taxon>Deinococci</taxon>
        <taxon>Deinococcales</taxon>
        <taxon>Deinococcaceae</taxon>
        <taxon>Deinobacterium</taxon>
    </lineage>
</organism>
<feature type="short sequence motif" description="DGA/G" evidence="2">
    <location>
        <begin position="203"/>
        <end position="205"/>
    </location>
</feature>
<evidence type="ECO:0000313" key="4">
    <source>
        <dbReference type="EMBL" id="MBB6099874.1"/>
    </source>
</evidence>
<dbReference type="InterPro" id="IPR016035">
    <property type="entry name" value="Acyl_Trfase/lysoPLipase"/>
</dbReference>
<feature type="active site" description="Nucleophile" evidence="2">
    <location>
        <position position="52"/>
    </location>
</feature>
<dbReference type="PANTHER" id="PTHR46394:SF1">
    <property type="entry name" value="PNPLA DOMAIN-CONTAINING PROTEIN"/>
    <property type="match status" value="1"/>
</dbReference>
<gene>
    <name evidence="4" type="ORF">HNR42_003334</name>
</gene>
<dbReference type="SUPFAM" id="SSF52151">
    <property type="entry name" value="FabD/lysophospholipase-like"/>
    <property type="match status" value="1"/>
</dbReference>
<comment type="caution">
    <text evidence="4">The sequence shown here is derived from an EMBL/GenBank/DDBJ whole genome shotgun (WGS) entry which is preliminary data.</text>
</comment>